<sequence length="85" mass="9871">MSERTFIDPEKFAFSFADSTAKPTEDKADVVPAAKKYLLHYLTAYYLVEDFNAEEAKNFTSSTEEHFKDMSFGELLDRVQKLNKY</sequence>
<dbReference type="EMBL" id="AZDJ01000003">
    <property type="protein sequence ID" value="KRK73936.1"/>
    <property type="molecule type" value="Genomic_DNA"/>
</dbReference>
<protein>
    <submittedName>
        <fullName evidence="1">Uncharacterized protein</fullName>
    </submittedName>
</protein>
<proteinExistence type="predicted"/>
<evidence type="ECO:0000313" key="2">
    <source>
        <dbReference type="Proteomes" id="UP000051804"/>
    </source>
</evidence>
<dbReference type="OrthoDB" id="2412875at2"/>
<organism evidence="1 2">
    <name type="scientific">Lacticaseibacillus nasuensis JCM 17158</name>
    <dbReference type="NCBI Taxonomy" id="1291734"/>
    <lineage>
        <taxon>Bacteria</taxon>
        <taxon>Bacillati</taxon>
        <taxon>Bacillota</taxon>
        <taxon>Bacilli</taxon>
        <taxon>Lactobacillales</taxon>
        <taxon>Lactobacillaceae</taxon>
        <taxon>Lacticaseibacillus</taxon>
    </lineage>
</organism>
<name>A0A0R1JRF8_9LACO</name>
<dbReference type="PATRIC" id="fig|1291734.4.peg.1817"/>
<accession>A0A0R1JRF8</accession>
<reference evidence="1 2" key="1">
    <citation type="journal article" date="2015" name="Genome Announc.">
        <title>Expanding the biotechnology potential of lactobacilli through comparative genomics of 213 strains and associated genera.</title>
        <authorList>
            <person name="Sun Z."/>
            <person name="Harris H.M."/>
            <person name="McCann A."/>
            <person name="Guo C."/>
            <person name="Argimon S."/>
            <person name="Zhang W."/>
            <person name="Yang X."/>
            <person name="Jeffery I.B."/>
            <person name="Cooney J.C."/>
            <person name="Kagawa T.F."/>
            <person name="Liu W."/>
            <person name="Song Y."/>
            <person name="Salvetti E."/>
            <person name="Wrobel A."/>
            <person name="Rasinkangas P."/>
            <person name="Parkhill J."/>
            <person name="Rea M.C."/>
            <person name="O'Sullivan O."/>
            <person name="Ritari J."/>
            <person name="Douillard F.P."/>
            <person name="Paul Ross R."/>
            <person name="Yang R."/>
            <person name="Briner A.E."/>
            <person name="Felis G.E."/>
            <person name="de Vos W.M."/>
            <person name="Barrangou R."/>
            <person name="Klaenhammer T.R."/>
            <person name="Caufield P.W."/>
            <person name="Cui Y."/>
            <person name="Zhang H."/>
            <person name="O'Toole P.W."/>
        </authorList>
    </citation>
    <scope>NUCLEOTIDE SEQUENCE [LARGE SCALE GENOMIC DNA]</scope>
    <source>
        <strain evidence="1 2">JCM 17158</strain>
    </source>
</reference>
<evidence type="ECO:0000313" key="1">
    <source>
        <dbReference type="EMBL" id="KRK73936.1"/>
    </source>
</evidence>
<keyword evidence="2" id="KW-1185">Reference proteome</keyword>
<dbReference type="Proteomes" id="UP000051804">
    <property type="component" value="Unassembled WGS sequence"/>
</dbReference>
<dbReference type="RefSeq" id="WP_054721549.1">
    <property type="nucleotide sequence ID" value="NZ_AZDJ01000003.1"/>
</dbReference>
<comment type="caution">
    <text evidence="1">The sequence shown here is derived from an EMBL/GenBank/DDBJ whole genome shotgun (WGS) entry which is preliminary data.</text>
</comment>
<dbReference type="AlphaFoldDB" id="A0A0R1JRF8"/>
<gene>
    <name evidence="1" type="ORF">FD02_GL001768</name>
</gene>
<dbReference type="STRING" id="1291734.FD02_GL001768"/>